<dbReference type="AlphaFoldDB" id="A0A0F6WQ48"/>
<dbReference type="PATRIC" id="fig|92706.3.peg.897"/>
<dbReference type="EMBL" id="CP011309">
    <property type="protein sequence ID" value="AKF26836.1"/>
    <property type="molecule type" value="Genomic_DNA"/>
</dbReference>
<organism evidence="1 2">
    <name type="scientific">[Brevibacterium] flavum</name>
    <dbReference type="NCBI Taxonomy" id="92706"/>
    <lineage>
        <taxon>Bacteria</taxon>
        <taxon>Bacillati</taxon>
        <taxon>Actinomycetota</taxon>
        <taxon>Actinomycetes</taxon>
        <taxon>Mycobacteriales</taxon>
        <taxon>Corynebacteriaceae</taxon>
        <taxon>Corynebacterium</taxon>
    </lineage>
</organism>
<gene>
    <name evidence="1" type="ORF">YH66_04320</name>
</gene>
<keyword evidence="2" id="KW-1185">Reference proteome</keyword>
<dbReference type="Proteomes" id="UP000034037">
    <property type="component" value="Chromosome"/>
</dbReference>
<name>A0A0F6WQ48_9CORY</name>
<sequence length="70" mass="7966">MSKTIRCERCNRRYRNQGDWNVELKGGLPVFYLCPACQTPEENTQAVIHEATLNYHHTAGGLIYGTPKVD</sequence>
<dbReference type="HOGENOM" id="CLU_201707_0_0_11"/>
<dbReference type="RefSeq" id="WP_003863496.1">
    <property type="nucleotide sequence ID" value="NZ_CP011309.1"/>
</dbReference>
<evidence type="ECO:0000313" key="1">
    <source>
        <dbReference type="EMBL" id="AKF26836.1"/>
    </source>
</evidence>
<evidence type="ECO:0000313" key="2">
    <source>
        <dbReference type="Proteomes" id="UP000034037"/>
    </source>
</evidence>
<accession>A0A0F6WQ48</accession>
<reference evidence="1 2" key="1">
    <citation type="submission" date="2015-04" db="EMBL/GenBank/DDBJ databases">
        <title>Complete Genome Sequence of Brevibacterium flavum ATCC 15168.</title>
        <authorList>
            <person name="Ahn J."/>
            <person name="Park G."/>
            <person name="Jeon W."/>
            <person name="Jang Y."/>
            <person name="Jang M."/>
            <person name="Lee H."/>
            <person name="Lee H."/>
        </authorList>
    </citation>
    <scope>NUCLEOTIDE SEQUENCE [LARGE SCALE GENOMIC DNA]</scope>
    <source>
        <strain evidence="1 2">ATCC 15168</strain>
    </source>
</reference>
<protein>
    <submittedName>
        <fullName evidence="1">Uncharacterized protein</fullName>
    </submittedName>
</protein>
<proteinExistence type="predicted"/>